<dbReference type="OrthoDB" id="1726708at2"/>
<dbReference type="AlphaFoldDB" id="A0A268ESN9"/>
<dbReference type="PANTHER" id="PTHR22550:SF5">
    <property type="entry name" value="LEUCINE ZIPPER PROTEIN 4"/>
    <property type="match status" value="1"/>
</dbReference>
<evidence type="ECO:0000256" key="1">
    <source>
        <dbReference type="ARBA" id="ARBA00005278"/>
    </source>
</evidence>
<feature type="transmembrane region" description="Helical" evidence="4">
    <location>
        <begin position="269"/>
        <end position="291"/>
    </location>
</feature>
<name>A0A268ESN9_9BACL</name>
<dbReference type="InterPro" id="IPR004995">
    <property type="entry name" value="Spore_Ger"/>
</dbReference>
<evidence type="ECO:0000256" key="3">
    <source>
        <dbReference type="SAM" id="MobiDB-lite"/>
    </source>
</evidence>
<proteinExistence type="inferred from homology"/>
<gene>
    <name evidence="5" type="ORF">CHH67_12930</name>
</gene>
<keyword evidence="4" id="KW-0812">Transmembrane</keyword>
<dbReference type="RefSeq" id="WP_095265609.1">
    <property type="nucleotide sequence ID" value="NZ_NPBY01000041.1"/>
</dbReference>
<protein>
    <recommendedName>
        <fullName evidence="7">Spore germination protein</fullName>
    </recommendedName>
</protein>
<organism evidence="5 6">
    <name type="scientific">Paenibacillus campinasensis</name>
    <dbReference type="NCBI Taxonomy" id="66347"/>
    <lineage>
        <taxon>Bacteria</taxon>
        <taxon>Bacillati</taxon>
        <taxon>Bacillota</taxon>
        <taxon>Bacilli</taxon>
        <taxon>Bacillales</taxon>
        <taxon>Paenibacillaceae</taxon>
        <taxon>Paenibacillus</taxon>
    </lineage>
</organism>
<evidence type="ECO:0000256" key="4">
    <source>
        <dbReference type="SAM" id="Phobius"/>
    </source>
</evidence>
<dbReference type="PIRSF" id="PIRSF005690">
    <property type="entry name" value="GerBA"/>
    <property type="match status" value="1"/>
</dbReference>
<feature type="transmembrane region" description="Helical" evidence="4">
    <location>
        <begin position="394"/>
        <end position="420"/>
    </location>
</feature>
<dbReference type="Proteomes" id="UP000215596">
    <property type="component" value="Unassembled WGS sequence"/>
</dbReference>
<sequence length="478" mass="53296">METYKDCDDVVFQSFLVAGKFPALMAYVDGLTNTEELDENVLRSLMSIDPKEAEEWIQADEHQERFIPISSSGPVNNWQDGLLHLSGGHALLLVQDKGFFLSVTRFETRQIVEPETEPVIRGPKDGFIESMRINTALLRRKIRTPRLKMKTLQIGRLTATSVTIVYIQDLADPKVIQTVWDRLQQIDIDGVLESSYLEEFIEDHPYSPFPQVKPSERVDVVASSLLQGRIAIVTDNTPVVLTLPITLPSLLQSPEDYYERYTFSTAVRWLRIALFICSITLPSLYISIMTFHQEMIPTQLLNSIASAREAIPFPTLIEVLIMEAAFESLREAGIRLPKQVGFAVTIVGALVIGEAAVSAGIISSPIVIVVAFTGIASFTVPRFAAGLPIRLLRFPLTVISGIFGLVGMMIGLIVLCIHLCSIKSFGVNYMSPFAPIRTGDFKDVIVRAPWWKMNQRPSTVHGNPNRQPVSKPSADRKE</sequence>
<dbReference type="PANTHER" id="PTHR22550">
    <property type="entry name" value="SPORE GERMINATION PROTEIN"/>
    <property type="match status" value="1"/>
</dbReference>
<comment type="similarity">
    <text evidence="1">Belongs to the GerABKA family.</text>
</comment>
<feature type="compositionally biased region" description="Polar residues" evidence="3">
    <location>
        <begin position="456"/>
        <end position="470"/>
    </location>
</feature>
<feature type="region of interest" description="Disordered" evidence="3">
    <location>
        <begin position="456"/>
        <end position="478"/>
    </location>
</feature>
<reference evidence="5 6" key="1">
    <citation type="submission" date="2017-07" db="EMBL/GenBank/DDBJ databases">
        <title>Isolation and whole genome analysis of endospore-forming bacteria from heroin.</title>
        <authorList>
            <person name="Kalinowski J."/>
            <person name="Ahrens B."/>
            <person name="Al-Dilaimi A."/>
            <person name="Winkler A."/>
            <person name="Wibberg D."/>
            <person name="Schleenbecker U."/>
            <person name="Ruckert C."/>
            <person name="Wolfel R."/>
            <person name="Grass G."/>
        </authorList>
    </citation>
    <scope>NUCLEOTIDE SEQUENCE [LARGE SCALE GENOMIC DNA]</scope>
    <source>
        <strain evidence="5 6">7537-G1</strain>
    </source>
</reference>
<feature type="transmembrane region" description="Helical" evidence="4">
    <location>
        <begin position="341"/>
        <end position="374"/>
    </location>
</feature>
<evidence type="ECO:0000313" key="5">
    <source>
        <dbReference type="EMBL" id="PAD76149.1"/>
    </source>
</evidence>
<dbReference type="GO" id="GO:0016020">
    <property type="term" value="C:membrane"/>
    <property type="evidence" value="ECO:0007669"/>
    <property type="project" value="InterPro"/>
</dbReference>
<dbReference type="Pfam" id="PF03323">
    <property type="entry name" value="GerA"/>
    <property type="match status" value="1"/>
</dbReference>
<comment type="caution">
    <text evidence="5">The sequence shown here is derived from an EMBL/GenBank/DDBJ whole genome shotgun (WGS) entry which is preliminary data.</text>
</comment>
<evidence type="ECO:0000256" key="2">
    <source>
        <dbReference type="ARBA" id="ARBA00023136"/>
    </source>
</evidence>
<dbReference type="GO" id="GO:0009847">
    <property type="term" value="P:spore germination"/>
    <property type="evidence" value="ECO:0007669"/>
    <property type="project" value="InterPro"/>
</dbReference>
<keyword evidence="4" id="KW-1133">Transmembrane helix</keyword>
<evidence type="ECO:0008006" key="7">
    <source>
        <dbReference type="Google" id="ProtNLM"/>
    </source>
</evidence>
<evidence type="ECO:0000313" key="6">
    <source>
        <dbReference type="Proteomes" id="UP000215596"/>
    </source>
</evidence>
<keyword evidence="2 4" id="KW-0472">Membrane</keyword>
<accession>A0A268ESN9</accession>
<dbReference type="EMBL" id="NPBY01000041">
    <property type="protein sequence ID" value="PAD76149.1"/>
    <property type="molecule type" value="Genomic_DNA"/>
</dbReference>
<dbReference type="InterPro" id="IPR050768">
    <property type="entry name" value="UPF0353/GerABKA_families"/>
</dbReference>